<proteinExistence type="predicted"/>
<sequence>MRIVSLQYLRGFAALLVVVSHNSFLLEGNWVERIPGALGVDIFFIISGFIMTFITY</sequence>
<dbReference type="AlphaFoldDB" id="A0A0P9MUK3"/>
<protein>
    <submittedName>
        <fullName evidence="2">Acyltransferase 3</fullName>
    </submittedName>
</protein>
<keyword evidence="2" id="KW-0012">Acyltransferase</keyword>
<keyword evidence="2" id="KW-0808">Transferase</keyword>
<gene>
    <name evidence="2" type="ORF">ALO50_03802</name>
</gene>
<accession>A0A0P9MUK3</accession>
<comment type="caution">
    <text evidence="2">The sequence shown here is derived from an EMBL/GenBank/DDBJ whole genome shotgun (WGS) entry which is preliminary data.</text>
</comment>
<organism evidence="2 3">
    <name type="scientific">Pseudomonas syringae pv. cerasicola</name>
    <dbReference type="NCBI Taxonomy" id="264451"/>
    <lineage>
        <taxon>Bacteria</taxon>
        <taxon>Pseudomonadati</taxon>
        <taxon>Pseudomonadota</taxon>
        <taxon>Gammaproteobacteria</taxon>
        <taxon>Pseudomonadales</taxon>
        <taxon>Pseudomonadaceae</taxon>
        <taxon>Pseudomonas</taxon>
        <taxon>Pseudomonas syringae</taxon>
    </lineage>
</organism>
<evidence type="ECO:0000313" key="3">
    <source>
        <dbReference type="Proteomes" id="UP000050356"/>
    </source>
</evidence>
<dbReference type="Proteomes" id="UP000050356">
    <property type="component" value="Unassembled WGS sequence"/>
</dbReference>
<feature type="domain" description="Acyltransferase 3" evidence="1">
    <location>
        <begin position="4"/>
        <end position="52"/>
    </location>
</feature>
<evidence type="ECO:0000259" key="1">
    <source>
        <dbReference type="Pfam" id="PF01757"/>
    </source>
</evidence>
<reference evidence="2 3" key="1">
    <citation type="submission" date="2015-09" db="EMBL/GenBank/DDBJ databases">
        <title>Genome announcement of multiple Pseudomonas syringae strains.</title>
        <authorList>
            <person name="Thakur S."/>
            <person name="Wang P.W."/>
            <person name="Gong Y."/>
            <person name="Weir B.S."/>
            <person name="Guttman D.S."/>
        </authorList>
    </citation>
    <scope>NUCLEOTIDE SEQUENCE [LARGE SCALE GENOMIC DNA]</scope>
    <source>
        <strain evidence="2 3">ICMP17524</strain>
    </source>
</reference>
<name>A0A0P9MUK3_PSESX</name>
<dbReference type="Pfam" id="PF01757">
    <property type="entry name" value="Acyl_transf_3"/>
    <property type="match status" value="1"/>
</dbReference>
<dbReference type="InterPro" id="IPR002656">
    <property type="entry name" value="Acyl_transf_3_dom"/>
</dbReference>
<dbReference type="EMBL" id="LJQA01000335">
    <property type="protein sequence ID" value="KPW95811.1"/>
    <property type="molecule type" value="Genomic_DNA"/>
</dbReference>
<evidence type="ECO:0000313" key="2">
    <source>
        <dbReference type="EMBL" id="KPW95811.1"/>
    </source>
</evidence>
<dbReference type="PATRIC" id="fig|264451.4.peg.5378"/>
<dbReference type="GO" id="GO:0016747">
    <property type="term" value="F:acyltransferase activity, transferring groups other than amino-acyl groups"/>
    <property type="evidence" value="ECO:0007669"/>
    <property type="project" value="InterPro"/>
</dbReference>